<dbReference type="EMBL" id="JACHWR010000016">
    <property type="protein sequence ID" value="MBB3045653.1"/>
    <property type="molecule type" value="Genomic_DNA"/>
</dbReference>
<evidence type="ECO:0000313" key="6">
    <source>
        <dbReference type="Proteomes" id="UP000589626"/>
    </source>
</evidence>
<dbReference type="Gene3D" id="1.10.10.2840">
    <property type="entry name" value="PucR C-terminal helix-turn-helix domain"/>
    <property type="match status" value="1"/>
</dbReference>
<evidence type="ECO:0000259" key="3">
    <source>
        <dbReference type="Pfam" id="PF14361"/>
    </source>
</evidence>
<dbReference type="AlphaFoldDB" id="A0A7W4W1C3"/>
<dbReference type="Pfam" id="PF14361">
    <property type="entry name" value="RsbRD_N"/>
    <property type="match status" value="1"/>
</dbReference>
<accession>A0A7W4W1C3</accession>
<dbReference type="InterPro" id="IPR041522">
    <property type="entry name" value="CdaR_GGDEF"/>
</dbReference>
<dbReference type="InterPro" id="IPR051448">
    <property type="entry name" value="CdaR-like_regulators"/>
</dbReference>
<organism evidence="5 6">
    <name type="scientific">Nocardioides soli</name>
    <dbReference type="NCBI Taxonomy" id="1036020"/>
    <lineage>
        <taxon>Bacteria</taxon>
        <taxon>Bacillati</taxon>
        <taxon>Actinomycetota</taxon>
        <taxon>Actinomycetes</taxon>
        <taxon>Propionibacteriales</taxon>
        <taxon>Nocardioidaceae</taxon>
        <taxon>Nocardioides</taxon>
    </lineage>
</organism>
<dbReference type="Pfam" id="PF13556">
    <property type="entry name" value="HTH_30"/>
    <property type="match status" value="1"/>
</dbReference>
<evidence type="ECO:0008006" key="7">
    <source>
        <dbReference type="Google" id="ProtNLM"/>
    </source>
</evidence>
<feature type="domain" description="PucR C-terminal helix-turn-helix" evidence="2">
    <location>
        <begin position="325"/>
        <end position="383"/>
    </location>
</feature>
<name>A0A7W4W1C3_9ACTN</name>
<dbReference type="PANTHER" id="PTHR33744:SF7">
    <property type="entry name" value="PUCR FAMILY TRANSCRIPTIONAL REGULATOR"/>
    <property type="match status" value="1"/>
</dbReference>
<dbReference type="Pfam" id="PF17853">
    <property type="entry name" value="GGDEF_2"/>
    <property type="match status" value="1"/>
</dbReference>
<protein>
    <recommendedName>
        <fullName evidence="7">PucR family transcriptional regulator</fullName>
    </recommendedName>
</protein>
<dbReference type="InterPro" id="IPR042070">
    <property type="entry name" value="PucR_C-HTH_sf"/>
</dbReference>
<reference evidence="5 6" key="1">
    <citation type="submission" date="2020-08" db="EMBL/GenBank/DDBJ databases">
        <title>Sequencing the genomes of 1000 actinobacteria strains.</title>
        <authorList>
            <person name="Klenk H.-P."/>
        </authorList>
    </citation>
    <scope>NUCLEOTIDE SEQUENCE [LARGE SCALE GENOMIC DNA]</scope>
    <source>
        <strain evidence="5 6">DSM 105498</strain>
    </source>
</reference>
<sequence length="394" mass="42315">MDITQRARELLATDEQIAEHLTAAVWERLPGYEVSMLDRTELSEAITASMRSILLAVIDRRPPNDAELAPARRLSERRAVQGVPIESVVGSWHNAERVLLTRLLGGTGALTAGEVQEAARRVGVAIDAMITASTTSYRQIASELHAQVSHVGVDLVSRLAGAEALDPADLDRRASMVGVEAHLPHRAVALSVRRQDGLLVARARRAITERLRPHVASRTLIGSHQGFTILVFADFARAEEVLSRALGDADVPEGTALGLGESRPRFNECAGSLREALNALKVGQLTGRELTRFEDVIPEVLLVENPVMASQMVSAVLGGIGSAALLDTLRTFLESGMSTRATAGALRVHENTVTYRIRRICEQMGADSAAELVRADVLLALRAGEIGVGEAHPA</sequence>
<comment type="similarity">
    <text evidence="1">Belongs to the CdaR family.</text>
</comment>
<dbReference type="InterPro" id="IPR016032">
    <property type="entry name" value="Sig_transdc_resp-reg_C-effctor"/>
</dbReference>
<evidence type="ECO:0000313" key="5">
    <source>
        <dbReference type="EMBL" id="MBB3045653.1"/>
    </source>
</evidence>
<dbReference type="Proteomes" id="UP000589626">
    <property type="component" value="Unassembled WGS sequence"/>
</dbReference>
<gene>
    <name evidence="5" type="ORF">FHU40_005513</name>
</gene>
<dbReference type="GO" id="GO:0003677">
    <property type="term" value="F:DNA binding"/>
    <property type="evidence" value="ECO:0007669"/>
    <property type="project" value="InterPro"/>
</dbReference>
<feature type="domain" description="CdaR GGDEF-like" evidence="4">
    <location>
        <begin position="166"/>
        <end position="282"/>
    </location>
</feature>
<dbReference type="InterPro" id="IPR025751">
    <property type="entry name" value="RsbRD_N_dom"/>
</dbReference>
<evidence type="ECO:0000259" key="4">
    <source>
        <dbReference type="Pfam" id="PF17853"/>
    </source>
</evidence>
<dbReference type="SUPFAM" id="SSF46894">
    <property type="entry name" value="C-terminal effector domain of the bipartite response regulators"/>
    <property type="match status" value="1"/>
</dbReference>
<evidence type="ECO:0000256" key="1">
    <source>
        <dbReference type="ARBA" id="ARBA00006754"/>
    </source>
</evidence>
<dbReference type="RefSeq" id="WP_183595616.1">
    <property type="nucleotide sequence ID" value="NZ_JACHWR010000016.1"/>
</dbReference>
<evidence type="ECO:0000259" key="2">
    <source>
        <dbReference type="Pfam" id="PF13556"/>
    </source>
</evidence>
<dbReference type="GO" id="GO:0006355">
    <property type="term" value="P:regulation of DNA-templated transcription"/>
    <property type="evidence" value="ECO:0007669"/>
    <property type="project" value="InterPro"/>
</dbReference>
<keyword evidence="6" id="KW-1185">Reference proteome</keyword>
<feature type="domain" description="RsbT co-antagonist protein RsbRD N-terminal" evidence="3">
    <location>
        <begin position="15"/>
        <end position="147"/>
    </location>
</feature>
<dbReference type="InterPro" id="IPR025736">
    <property type="entry name" value="PucR_C-HTH_dom"/>
</dbReference>
<proteinExistence type="inferred from homology"/>
<dbReference type="PANTHER" id="PTHR33744">
    <property type="entry name" value="CARBOHYDRATE DIACID REGULATOR"/>
    <property type="match status" value="1"/>
</dbReference>
<comment type="caution">
    <text evidence="5">The sequence shown here is derived from an EMBL/GenBank/DDBJ whole genome shotgun (WGS) entry which is preliminary data.</text>
</comment>